<reference evidence="2 3" key="1">
    <citation type="submission" date="2019-02" db="EMBL/GenBank/DDBJ databases">
        <title>Deep-cultivation of Planctomycetes and their phenomic and genomic characterization uncovers novel biology.</title>
        <authorList>
            <person name="Wiegand S."/>
            <person name="Jogler M."/>
            <person name="Boedeker C."/>
            <person name="Pinto D."/>
            <person name="Vollmers J."/>
            <person name="Rivas-Marin E."/>
            <person name="Kohn T."/>
            <person name="Peeters S.H."/>
            <person name="Heuer A."/>
            <person name="Rast P."/>
            <person name="Oberbeckmann S."/>
            <person name="Bunk B."/>
            <person name="Jeske O."/>
            <person name="Meyerdierks A."/>
            <person name="Storesund J.E."/>
            <person name="Kallscheuer N."/>
            <person name="Luecker S."/>
            <person name="Lage O.M."/>
            <person name="Pohl T."/>
            <person name="Merkel B.J."/>
            <person name="Hornburger P."/>
            <person name="Mueller R.-W."/>
            <person name="Bruemmer F."/>
            <person name="Labrenz M."/>
            <person name="Spormann A.M."/>
            <person name="Op Den Camp H."/>
            <person name="Overmann J."/>
            <person name="Amann R."/>
            <person name="Jetten M.S.M."/>
            <person name="Mascher T."/>
            <person name="Medema M.H."/>
            <person name="Devos D.P."/>
            <person name="Kaster A.-K."/>
            <person name="Ovreas L."/>
            <person name="Rohde M."/>
            <person name="Galperin M.Y."/>
            <person name="Jogler C."/>
        </authorList>
    </citation>
    <scope>NUCLEOTIDE SEQUENCE [LARGE SCALE GENOMIC DNA]</scope>
    <source>
        <strain evidence="2 3">CA54</strain>
    </source>
</reference>
<proteinExistence type="predicted"/>
<dbReference type="AlphaFoldDB" id="A0A5C6BF91"/>
<protein>
    <submittedName>
        <fullName evidence="2">Uncharacterized protein</fullName>
    </submittedName>
</protein>
<comment type="caution">
    <text evidence="2">The sequence shown here is derived from an EMBL/GenBank/DDBJ whole genome shotgun (WGS) entry which is preliminary data.</text>
</comment>
<feature type="region of interest" description="Disordered" evidence="1">
    <location>
        <begin position="1"/>
        <end position="26"/>
    </location>
</feature>
<accession>A0A5C6BF91</accession>
<dbReference type="EMBL" id="SJPP01000002">
    <property type="protein sequence ID" value="TWU09144.1"/>
    <property type="molecule type" value="Genomic_DNA"/>
</dbReference>
<name>A0A5C6BF91_9PLAN</name>
<evidence type="ECO:0000256" key="1">
    <source>
        <dbReference type="SAM" id="MobiDB-lite"/>
    </source>
</evidence>
<keyword evidence="3" id="KW-1185">Reference proteome</keyword>
<organism evidence="2 3">
    <name type="scientific">Symmachiella macrocystis</name>
    <dbReference type="NCBI Taxonomy" id="2527985"/>
    <lineage>
        <taxon>Bacteria</taxon>
        <taxon>Pseudomonadati</taxon>
        <taxon>Planctomycetota</taxon>
        <taxon>Planctomycetia</taxon>
        <taxon>Planctomycetales</taxon>
        <taxon>Planctomycetaceae</taxon>
        <taxon>Symmachiella</taxon>
    </lineage>
</organism>
<sequence>MNDDNQPPNKIPDKHENEKDDEEDNEAIHSLYSTRPFLFIDAERTLRFRACF</sequence>
<dbReference type="Proteomes" id="UP000320735">
    <property type="component" value="Unassembled WGS sequence"/>
</dbReference>
<evidence type="ECO:0000313" key="2">
    <source>
        <dbReference type="EMBL" id="TWU09144.1"/>
    </source>
</evidence>
<gene>
    <name evidence="2" type="ORF">CA54_43840</name>
</gene>
<evidence type="ECO:0000313" key="3">
    <source>
        <dbReference type="Proteomes" id="UP000320735"/>
    </source>
</evidence>